<dbReference type="Gene3D" id="2.40.70.10">
    <property type="entry name" value="Acid Proteases"/>
    <property type="match status" value="1"/>
</dbReference>
<proteinExistence type="predicted"/>
<dbReference type="InterPro" id="IPR032567">
    <property type="entry name" value="RTL1-rel"/>
</dbReference>
<dbReference type="EMBL" id="BKCJ010005974">
    <property type="protein sequence ID" value="GEU69653.1"/>
    <property type="molecule type" value="Genomic_DNA"/>
</dbReference>
<sequence>MISYRVAQTNQAQFVTPTIIEEEGVTAFAVEEEGRPKRRDAVKWFRWMSRNKLITDWEGFLKSVRNRFGPCKYEDPQGALSKLLQLGTVAQYQSDFEKLMNRITEIPENLLISFCIPGLKPSLQQELLVSKPTTLGCHSRSRRGFGERGYLHLKFISGVRESMISPVVGTISTGNIHVGIDNGSTRTFVQPGVVERMKLVVTSTKPFKVYIRSGETLLCENICSKVVLKMQGLSMEVDLYVLPMKGPDVVLGIQWLQKLGKVTHSYAQQTMEFTLEGDAHAARRCVTSHEADQFA</sequence>
<dbReference type="Pfam" id="PF08284">
    <property type="entry name" value="RVP_2"/>
    <property type="match status" value="1"/>
</dbReference>
<comment type="caution">
    <text evidence="2">The sequence shown here is derived from an EMBL/GenBank/DDBJ whole genome shotgun (WGS) entry which is preliminary data.</text>
</comment>
<dbReference type="CDD" id="cd00303">
    <property type="entry name" value="retropepsin_like"/>
    <property type="match status" value="1"/>
</dbReference>
<dbReference type="PANTHER" id="PTHR15503">
    <property type="entry name" value="LDOC1 RELATED"/>
    <property type="match status" value="1"/>
</dbReference>
<protein>
    <submittedName>
        <fullName evidence="2">Retrotransposon-related protein</fullName>
    </submittedName>
</protein>
<name>A0A6L2M6K5_TANCI</name>
<dbReference type="InterPro" id="IPR021109">
    <property type="entry name" value="Peptidase_aspartic_dom_sf"/>
</dbReference>
<dbReference type="InterPro" id="IPR005162">
    <property type="entry name" value="Retrotrans_gag_dom"/>
</dbReference>
<organism evidence="2">
    <name type="scientific">Tanacetum cinerariifolium</name>
    <name type="common">Dalmatian daisy</name>
    <name type="synonym">Chrysanthemum cinerariifolium</name>
    <dbReference type="NCBI Taxonomy" id="118510"/>
    <lineage>
        <taxon>Eukaryota</taxon>
        <taxon>Viridiplantae</taxon>
        <taxon>Streptophyta</taxon>
        <taxon>Embryophyta</taxon>
        <taxon>Tracheophyta</taxon>
        <taxon>Spermatophyta</taxon>
        <taxon>Magnoliopsida</taxon>
        <taxon>eudicotyledons</taxon>
        <taxon>Gunneridae</taxon>
        <taxon>Pentapetalae</taxon>
        <taxon>asterids</taxon>
        <taxon>campanulids</taxon>
        <taxon>Asterales</taxon>
        <taxon>Asteraceae</taxon>
        <taxon>Asteroideae</taxon>
        <taxon>Anthemideae</taxon>
        <taxon>Anthemidinae</taxon>
        <taxon>Tanacetum</taxon>
    </lineage>
</organism>
<accession>A0A6L2M6K5</accession>
<dbReference type="SUPFAM" id="SSF50630">
    <property type="entry name" value="Acid proteases"/>
    <property type="match status" value="1"/>
</dbReference>
<evidence type="ECO:0000259" key="1">
    <source>
        <dbReference type="Pfam" id="PF03732"/>
    </source>
</evidence>
<dbReference type="AlphaFoldDB" id="A0A6L2M6K5"/>
<gene>
    <name evidence="2" type="ORF">Tci_041631</name>
</gene>
<reference evidence="2" key="1">
    <citation type="journal article" date="2019" name="Sci. Rep.">
        <title>Draft genome of Tanacetum cinerariifolium, the natural source of mosquito coil.</title>
        <authorList>
            <person name="Yamashiro T."/>
            <person name="Shiraishi A."/>
            <person name="Satake H."/>
            <person name="Nakayama K."/>
        </authorList>
    </citation>
    <scope>NUCLEOTIDE SEQUENCE</scope>
</reference>
<evidence type="ECO:0000313" key="2">
    <source>
        <dbReference type="EMBL" id="GEU69653.1"/>
    </source>
</evidence>
<dbReference type="Pfam" id="PF03732">
    <property type="entry name" value="Retrotrans_gag"/>
    <property type="match status" value="1"/>
</dbReference>
<feature type="domain" description="Retrotransposon gag" evidence="1">
    <location>
        <begin position="40"/>
        <end position="121"/>
    </location>
</feature>
<dbReference type="PANTHER" id="PTHR15503:SF22">
    <property type="entry name" value="TRANSPOSON TY3-I GAG POLYPROTEIN"/>
    <property type="match status" value="1"/>
</dbReference>